<keyword evidence="2" id="KW-0238">DNA-binding</keyword>
<dbReference type="GO" id="GO:0003677">
    <property type="term" value="F:DNA binding"/>
    <property type="evidence" value="ECO:0007669"/>
    <property type="project" value="UniProtKB-KW"/>
</dbReference>
<evidence type="ECO:0000256" key="1">
    <source>
        <dbReference type="ARBA" id="ARBA00023015"/>
    </source>
</evidence>
<accession>A0A1J5RCH2</accession>
<gene>
    <name evidence="6" type="primary">iclR_5</name>
    <name evidence="6" type="ORF">GALL_307820</name>
</gene>
<dbReference type="PROSITE" id="PS51077">
    <property type="entry name" value="HTH_ICLR"/>
    <property type="match status" value="1"/>
</dbReference>
<dbReference type="Pfam" id="PF01614">
    <property type="entry name" value="IclR_C"/>
    <property type="match status" value="1"/>
</dbReference>
<dbReference type="InterPro" id="IPR050707">
    <property type="entry name" value="HTH_MetabolicPath_Reg"/>
</dbReference>
<feature type="domain" description="IclR-ED" evidence="5">
    <location>
        <begin position="72"/>
        <end position="255"/>
    </location>
</feature>
<dbReference type="SMART" id="SM00346">
    <property type="entry name" value="HTH_ICLR"/>
    <property type="match status" value="1"/>
</dbReference>
<organism evidence="6">
    <name type="scientific">mine drainage metagenome</name>
    <dbReference type="NCBI Taxonomy" id="410659"/>
    <lineage>
        <taxon>unclassified sequences</taxon>
        <taxon>metagenomes</taxon>
        <taxon>ecological metagenomes</taxon>
    </lineage>
</organism>
<evidence type="ECO:0000259" key="4">
    <source>
        <dbReference type="PROSITE" id="PS51077"/>
    </source>
</evidence>
<comment type="caution">
    <text evidence="6">The sequence shown here is derived from an EMBL/GenBank/DDBJ whole genome shotgun (WGS) entry which is preliminary data.</text>
</comment>
<dbReference type="Gene3D" id="3.30.450.40">
    <property type="match status" value="1"/>
</dbReference>
<feature type="domain" description="HTH iclR-type" evidence="4">
    <location>
        <begin position="9"/>
        <end position="71"/>
    </location>
</feature>
<evidence type="ECO:0000256" key="2">
    <source>
        <dbReference type="ARBA" id="ARBA00023125"/>
    </source>
</evidence>
<name>A0A1J5RCH2_9ZZZZ</name>
<sequence>MQKTRGVPESATLRAFAVLEYIVRAELPLSLDELTQQCGLPKPTVYRILGLLLQGGLLQREPSGKRYAVASRLADAALELLMHSPLRARRHAILVRLVDQIGETCNFTMLDGDHAVYLDRVETSSPVRLLMEAGSRVPLHCTASGKLFLSQLAEKTVHELLGPGPFKRYTERTITEPGTLARELKKIRGEGVGRDVGEYLEGSVCLAVPVVDAKGRVCATVAVHGPAPRMTLKRGREFLPALRQAALEMSETLVADTPAEARATGRKKLKSVP</sequence>
<dbReference type="PROSITE" id="PS51078">
    <property type="entry name" value="ICLR_ED"/>
    <property type="match status" value="1"/>
</dbReference>
<dbReference type="PANTHER" id="PTHR30136">
    <property type="entry name" value="HELIX-TURN-HELIX TRANSCRIPTIONAL REGULATOR, ICLR FAMILY"/>
    <property type="match status" value="1"/>
</dbReference>
<dbReference type="Gene3D" id="1.10.10.10">
    <property type="entry name" value="Winged helix-like DNA-binding domain superfamily/Winged helix DNA-binding domain"/>
    <property type="match status" value="1"/>
</dbReference>
<proteinExistence type="predicted"/>
<dbReference type="InterPro" id="IPR005471">
    <property type="entry name" value="Tscrpt_reg_IclR_N"/>
</dbReference>
<evidence type="ECO:0000256" key="3">
    <source>
        <dbReference type="ARBA" id="ARBA00023163"/>
    </source>
</evidence>
<dbReference type="SUPFAM" id="SSF55781">
    <property type="entry name" value="GAF domain-like"/>
    <property type="match status" value="1"/>
</dbReference>
<dbReference type="InterPro" id="IPR036388">
    <property type="entry name" value="WH-like_DNA-bd_sf"/>
</dbReference>
<dbReference type="GO" id="GO:0003700">
    <property type="term" value="F:DNA-binding transcription factor activity"/>
    <property type="evidence" value="ECO:0007669"/>
    <property type="project" value="TreeGrafter"/>
</dbReference>
<evidence type="ECO:0000259" key="5">
    <source>
        <dbReference type="PROSITE" id="PS51078"/>
    </source>
</evidence>
<dbReference type="Pfam" id="PF09339">
    <property type="entry name" value="HTH_IclR"/>
    <property type="match status" value="1"/>
</dbReference>
<protein>
    <submittedName>
        <fullName evidence="6">Acetate operon repressor</fullName>
    </submittedName>
</protein>
<reference evidence="6" key="1">
    <citation type="submission" date="2016-10" db="EMBL/GenBank/DDBJ databases">
        <title>Sequence of Gallionella enrichment culture.</title>
        <authorList>
            <person name="Poehlein A."/>
            <person name="Muehling M."/>
            <person name="Daniel R."/>
        </authorList>
    </citation>
    <scope>NUCLEOTIDE SEQUENCE</scope>
</reference>
<keyword evidence="1" id="KW-0805">Transcription regulation</keyword>
<evidence type="ECO:0000313" key="6">
    <source>
        <dbReference type="EMBL" id="OIQ87363.1"/>
    </source>
</evidence>
<dbReference type="InterPro" id="IPR029016">
    <property type="entry name" value="GAF-like_dom_sf"/>
</dbReference>
<dbReference type="PANTHER" id="PTHR30136:SF24">
    <property type="entry name" value="HTH-TYPE TRANSCRIPTIONAL REPRESSOR ALLR"/>
    <property type="match status" value="1"/>
</dbReference>
<dbReference type="SUPFAM" id="SSF46785">
    <property type="entry name" value="Winged helix' DNA-binding domain"/>
    <property type="match status" value="1"/>
</dbReference>
<dbReference type="AlphaFoldDB" id="A0A1J5RCH2"/>
<keyword evidence="3" id="KW-0804">Transcription</keyword>
<dbReference type="GO" id="GO:0045892">
    <property type="term" value="P:negative regulation of DNA-templated transcription"/>
    <property type="evidence" value="ECO:0007669"/>
    <property type="project" value="TreeGrafter"/>
</dbReference>
<dbReference type="InterPro" id="IPR036390">
    <property type="entry name" value="WH_DNA-bd_sf"/>
</dbReference>
<dbReference type="EMBL" id="MLJW01000426">
    <property type="protein sequence ID" value="OIQ87363.1"/>
    <property type="molecule type" value="Genomic_DNA"/>
</dbReference>
<dbReference type="InterPro" id="IPR014757">
    <property type="entry name" value="Tscrpt_reg_IclR_C"/>
</dbReference>